<reference evidence="4" key="1">
    <citation type="submission" date="2015-12" db="EMBL/GenBank/DDBJ databases">
        <authorList>
            <person name="Lodha T.D."/>
            <person name="Chintalapati S."/>
            <person name="Chintalapati V.R."/>
            <person name="Sravanthi T."/>
        </authorList>
    </citation>
    <scope>NUCLEOTIDE SEQUENCE [LARGE SCALE GENOMIC DNA]</scope>
    <source>
        <strain evidence="4">JC133</strain>
    </source>
</reference>
<dbReference type="InterPro" id="IPR019999">
    <property type="entry name" value="Anth_synth_I-like"/>
</dbReference>
<gene>
    <name evidence="3" type="ORF">AU468_10935</name>
</gene>
<dbReference type="InterPro" id="IPR005801">
    <property type="entry name" value="ADC_synthase"/>
</dbReference>
<dbReference type="GO" id="GO:0000162">
    <property type="term" value="P:L-tryptophan biosynthetic process"/>
    <property type="evidence" value="ECO:0007669"/>
    <property type="project" value="TreeGrafter"/>
</dbReference>
<sequence>MIREALVRTTPSRWERFTDPRETVLVPPCGAGDASRRVPAALARIEAMTRELRLPAVGFISYEAGAAYGLAVHPPDQTPLLGFTFFARRESFEPGDPPPRGAGYTTGTWEPALNARSYEEKILRIKEYLAAGETYQVNFTYPLRSTFSGDPRAFFFDICAAQGGAFAAFLDFEGGQALLSASPELFLHRQGEQIRALPMKGTAPRGRTLREDQVNLERLRHCPKERAENLMITDMIRNDLGRIARTGSVTVPELFRVERYPRVLQMVSSVTAESDVTLPELLEATFPCASITGAPKKRTMELIRLLEDEPRGFYTGSVGIIEPDQRLRLNVAIRTVLVDRSRGCARFGVGSGIVWDSDPQREYQECATKASILGAPDPAFHLLETVRWNPLRGVDRFDGHLKRASESARYFGITLPPEFLDQASLHSAIGEALARKGGDSAVQAVAGSDATTGPRSLPEGEPSGDWRVRLVLGPRLEIQGAPLPEEFSSARGGPPGGPLPRWRTALATSPVSPGRAWLYHKTTRRGLYEEHLAAHPQAREVLLFNTRGNLTEGCTTSIVLERRDPSSPEAPYLATPPLSEGLLPGVFRESLLNPPRGTTPWTPGGMPLVEEVLPLPLLEGVLRKEVTLYLVNSIRGWIEATLDDSVLLPPIL</sequence>
<feature type="region of interest" description="Disordered" evidence="1">
    <location>
        <begin position="445"/>
        <end position="464"/>
    </location>
</feature>
<dbReference type="Gene3D" id="3.20.10.10">
    <property type="entry name" value="D-amino Acid Aminotransferase, subunit A, domain 2"/>
    <property type="match status" value="1"/>
</dbReference>
<dbReference type="NCBIfam" id="TIGR00553">
    <property type="entry name" value="pabB"/>
    <property type="match status" value="1"/>
</dbReference>
<dbReference type="Pfam" id="PF01063">
    <property type="entry name" value="Aminotran_4"/>
    <property type="match status" value="1"/>
</dbReference>
<dbReference type="Gene3D" id="3.30.470.10">
    <property type="match status" value="1"/>
</dbReference>
<dbReference type="InterPro" id="IPR015890">
    <property type="entry name" value="Chorismate_C"/>
</dbReference>
<dbReference type="OrthoDB" id="9803598at2"/>
<dbReference type="InterPro" id="IPR001544">
    <property type="entry name" value="Aminotrans_IV"/>
</dbReference>
<dbReference type="AlphaFoldDB" id="A0A2S4JHZ0"/>
<dbReference type="PANTHER" id="PTHR11236">
    <property type="entry name" value="AMINOBENZOATE/ANTHRANILATE SYNTHASE"/>
    <property type="match status" value="1"/>
</dbReference>
<feature type="domain" description="Chorismate-utilising enzyme C-terminal" evidence="2">
    <location>
        <begin position="116"/>
        <end position="369"/>
    </location>
</feature>
<proteinExistence type="predicted"/>
<evidence type="ECO:0000259" key="2">
    <source>
        <dbReference type="Pfam" id="PF00425"/>
    </source>
</evidence>
<dbReference type="InterPro" id="IPR005802">
    <property type="entry name" value="ADC_synth_comp_1"/>
</dbReference>
<dbReference type="GO" id="GO:0009396">
    <property type="term" value="P:folic acid-containing compound biosynthetic process"/>
    <property type="evidence" value="ECO:0007669"/>
    <property type="project" value="InterPro"/>
</dbReference>
<evidence type="ECO:0000256" key="1">
    <source>
        <dbReference type="SAM" id="MobiDB-lite"/>
    </source>
</evidence>
<dbReference type="PANTHER" id="PTHR11236:SF50">
    <property type="entry name" value="AMINODEOXYCHORISMATE SYNTHASE COMPONENT 1"/>
    <property type="match status" value="1"/>
</dbReference>
<dbReference type="Proteomes" id="UP000237350">
    <property type="component" value="Unassembled WGS sequence"/>
</dbReference>
<evidence type="ECO:0000313" key="4">
    <source>
        <dbReference type="Proteomes" id="UP000237350"/>
    </source>
</evidence>
<dbReference type="PRINTS" id="PR00095">
    <property type="entry name" value="ANTSNTHASEI"/>
</dbReference>
<dbReference type="InterPro" id="IPR043131">
    <property type="entry name" value="BCAT-like_N"/>
</dbReference>
<dbReference type="SUPFAM" id="SSF56322">
    <property type="entry name" value="ADC synthase"/>
    <property type="match status" value="1"/>
</dbReference>
<dbReference type="SUPFAM" id="SSF56752">
    <property type="entry name" value="D-aminoacid aminotransferase-like PLP-dependent enzymes"/>
    <property type="match status" value="1"/>
</dbReference>
<dbReference type="RefSeq" id="WP_103680759.1">
    <property type="nucleotide sequence ID" value="NZ_LPWH01000111.1"/>
</dbReference>
<name>A0A2S4JHZ0_9SPIO</name>
<dbReference type="GO" id="GO:0046820">
    <property type="term" value="F:4-amino-4-deoxychorismate synthase activity"/>
    <property type="evidence" value="ECO:0007669"/>
    <property type="project" value="TreeGrafter"/>
</dbReference>
<organism evidence="3 4">
    <name type="scientific">Alkalispirochaeta sphaeroplastigenens</name>
    <dbReference type="NCBI Taxonomy" id="1187066"/>
    <lineage>
        <taxon>Bacteria</taxon>
        <taxon>Pseudomonadati</taxon>
        <taxon>Spirochaetota</taxon>
        <taxon>Spirochaetia</taxon>
        <taxon>Spirochaetales</taxon>
        <taxon>Spirochaetaceae</taxon>
        <taxon>Alkalispirochaeta</taxon>
    </lineage>
</organism>
<protein>
    <recommendedName>
        <fullName evidence="2">Chorismate-utilising enzyme C-terminal domain-containing protein</fullName>
    </recommendedName>
</protein>
<keyword evidence="4" id="KW-1185">Reference proteome</keyword>
<dbReference type="InterPro" id="IPR036038">
    <property type="entry name" value="Aminotransferase-like"/>
</dbReference>
<dbReference type="EMBL" id="LPWH01000111">
    <property type="protein sequence ID" value="POQ99121.1"/>
    <property type="molecule type" value="Genomic_DNA"/>
</dbReference>
<evidence type="ECO:0000313" key="3">
    <source>
        <dbReference type="EMBL" id="POQ99121.1"/>
    </source>
</evidence>
<comment type="caution">
    <text evidence="3">The sequence shown here is derived from an EMBL/GenBank/DDBJ whole genome shotgun (WGS) entry which is preliminary data.</text>
</comment>
<accession>A0A2S4JHZ0</accession>
<dbReference type="InterPro" id="IPR043132">
    <property type="entry name" value="BCAT-like_C"/>
</dbReference>
<dbReference type="Pfam" id="PF00425">
    <property type="entry name" value="Chorismate_bind"/>
    <property type="match status" value="1"/>
</dbReference>
<dbReference type="Gene3D" id="3.60.120.10">
    <property type="entry name" value="Anthranilate synthase"/>
    <property type="match status" value="1"/>
</dbReference>